<dbReference type="AlphaFoldDB" id="A0A178TKK8"/>
<organism evidence="2 3">
    <name type="scientific">Anoxybacillus flavithermus</name>
    <dbReference type="NCBI Taxonomy" id="33934"/>
    <lineage>
        <taxon>Bacteria</taxon>
        <taxon>Bacillati</taxon>
        <taxon>Bacillota</taxon>
        <taxon>Bacilli</taxon>
        <taxon>Bacillales</taxon>
        <taxon>Anoxybacillaceae</taxon>
        <taxon>Anoxybacillus</taxon>
    </lineage>
</organism>
<reference evidence="2 3" key="1">
    <citation type="submission" date="2016-03" db="EMBL/GenBank/DDBJ databases">
        <title>Spore heat resistance.</title>
        <authorList>
            <person name="Boekhorst J."/>
            <person name="Berendsen E.M."/>
            <person name="Wells-Bennik M.H."/>
            <person name="Kuipers O.P."/>
        </authorList>
    </citation>
    <scope>NUCLEOTIDE SEQUENCE [LARGE SCALE GENOMIC DNA]</scope>
    <source>
        <strain evidence="2 3">AF16</strain>
    </source>
</reference>
<protein>
    <submittedName>
        <fullName evidence="2">Uncharacterized protein</fullName>
    </submittedName>
</protein>
<dbReference type="Proteomes" id="UP000078336">
    <property type="component" value="Unassembled WGS sequence"/>
</dbReference>
<comment type="caution">
    <text evidence="2">The sequence shown here is derived from an EMBL/GenBank/DDBJ whole genome shotgun (WGS) entry which is preliminary data.</text>
</comment>
<feature type="compositionally biased region" description="Basic residues" evidence="1">
    <location>
        <begin position="40"/>
        <end position="61"/>
    </location>
</feature>
<keyword evidence="3" id="KW-1185">Reference proteome</keyword>
<evidence type="ECO:0000256" key="1">
    <source>
        <dbReference type="SAM" id="MobiDB-lite"/>
    </source>
</evidence>
<accession>A0A178TKK8</accession>
<feature type="region of interest" description="Disordered" evidence="1">
    <location>
        <begin position="35"/>
        <end position="61"/>
    </location>
</feature>
<name>A0A178TKK8_9BACL</name>
<gene>
    <name evidence="2" type="ORF">TAF16_0752</name>
</gene>
<dbReference type="EMBL" id="LUCQ01000053">
    <property type="protein sequence ID" value="OAO81442.1"/>
    <property type="molecule type" value="Genomic_DNA"/>
</dbReference>
<proteinExistence type="predicted"/>
<sequence>MAKILLSKKFSKTIYSVARGGSQLRFPLFLHKNEPSLQTSKKRSGRKRGQHHVVYGKKSSR</sequence>
<evidence type="ECO:0000313" key="2">
    <source>
        <dbReference type="EMBL" id="OAO81442.1"/>
    </source>
</evidence>
<evidence type="ECO:0000313" key="3">
    <source>
        <dbReference type="Proteomes" id="UP000078336"/>
    </source>
</evidence>